<name>A0A4R8ITT6_9GAMM</name>
<protein>
    <submittedName>
        <fullName evidence="3">Pimeloyl-ACP methyl ester carboxylesterase</fullName>
    </submittedName>
</protein>
<dbReference type="OrthoDB" id="8208091at2"/>
<feature type="chain" id="PRO_5020728575" evidence="1">
    <location>
        <begin position="24"/>
        <end position="301"/>
    </location>
</feature>
<evidence type="ECO:0000313" key="4">
    <source>
        <dbReference type="Proteomes" id="UP000294914"/>
    </source>
</evidence>
<evidence type="ECO:0000256" key="1">
    <source>
        <dbReference type="SAM" id="SignalP"/>
    </source>
</evidence>
<dbReference type="Proteomes" id="UP000294914">
    <property type="component" value="Unassembled WGS sequence"/>
</dbReference>
<dbReference type="AlphaFoldDB" id="A0A4R8ITT6"/>
<comment type="caution">
    <text evidence="3">The sequence shown here is derived from an EMBL/GenBank/DDBJ whole genome shotgun (WGS) entry which is preliminary data.</text>
</comment>
<proteinExistence type="predicted"/>
<dbReference type="InterPro" id="IPR000073">
    <property type="entry name" value="AB_hydrolase_1"/>
</dbReference>
<dbReference type="PANTHER" id="PTHR42886">
    <property type="entry name" value="RE40534P-RELATED"/>
    <property type="match status" value="1"/>
</dbReference>
<dbReference type="InterPro" id="IPR029058">
    <property type="entry name" value="AB_hydrolase_fold"/>
</dbReference>
<sequence>MRLRDIFTLLLITMALGSGAAQAKQVQTDYEDLKLNAELVQADGSSLEEGVVLMVHGTLAHGQMEIMKGLQNVFKEYGINSLAINLSLGQSDREGMYDCDDTHRHKHTDAVDEVAHWLNWLKEQGADNITLLGHSRGGNQAAWFAAEQNDPALKEVVLIAPQMWDMKYERKNYKERYDTALQPIFNKAKKLVKKGKGDTLLKNTDFIYCEDTTVSAESFVNYYKDDERKDTPGLLKQIDKPVLVIAGTEDNVVKGLEKRVEPLADGEKVKLEVIDGANHMFRDLYLYDIADQVQALIDARS</sequence>
<dbReference type="EMBL" id="SOQX01000002">
    <property type="protein sequence ID" value="TDY02840.1"/>
    <property type="molecule type" value="Genomic_DNA"/>
</dbReference>
<dbReference type="PANTHER" id="PTHR42886:SF29">
    <property type="entry name" value="PUMMELIG, ISOFORM A"/>
    <property type="match status" value="1"/>
</dbReference>
<feature type="signal peptide" evidence="1">
    <location>
        <begin position="1"/>
        <end position="23"/>
    </location>
</feature>
<organism evidence="3 4">
    <name type="scientific">Thiohalophilus thiocyanatoxydans</name>
    <dbReference type="NCBI Taxonomy" id="381308"/>
    <lineage>
        <taxon>Bacteria</taxon>
        <taxon>Pseudomonadati</taxon>
        <taxon>Pseudomonadota</taxon>
        <taxon>Gammaproteobacteria</taxon>
        <taxon>Thiohalomonadales</taxon>
        <taxon>Thiohalophilaceae</taxon>
        <taxon>Thiohalophilus</taxon>
    </lineage>
</organism>
<reference evidence="3 4" key="1">
    <citation type="submission" date="2019-03" db="EMBL/GenBank/DDBJ databases">
        <title>Genomic Encyclopedia of Type Strains, Phase IV (KMG-IV): sequencing the most valuable type-strain genomes for metagenomic binning, comparative biology and taxonomic classification.</title>
        <authorList>
            <person name="Goeker M."/>
        </authorList>
    </citation>
    <scope>NUCLEOTIDE SEQUENCE [LARGE SCALE GENOMIC DNA]</scope>
    <source>
        <strain evidence="3 4">DSM 16326</strain>
    </source>
</reference>
<evidence type="ECO:0000259" key="2">
    <source>
        <dbReference type="Pfam" id="PF00561"/>
    </source>
</evidence>
<dbReference type="RefSeq" id="WP_134082098.1">
    <property type="nucleotide sequence ID" value="NZ_SOQX01000002.1"/>
</dbReference>
<accession>A0A4R8ITT6</accession>
<dbReference type="Gene3D" id="3.40.50.1820">
    <property type="entry name" value="alpha/beta hydrolase"/>
    <property type="match status" value="1"/>
</dbReference>
<dbReference type="SUPFAM" id="SSF53474">
    <property type="entry name" value="alpha/beta-Hydrolases"/>
    <property type="match status" value="1"/>
</dbReference>
<dbReference type="Pfam" id="PF00561">
    <property type="entry name" value="Abhydrolase_1"/>
    <property type="match status" value="1"/>
</dbReference>
<keyword evidence="1" id="KW-0732">Signal</keyword>
<evidence type="ECO:0000313" key="3">
    <source>
        <dbReference type="EMBL" id="TDY02840.1"/>
    </source>
</evidence>
<feature type="domain" description="AB hydrolase-1" evidence="2">
    <location>
        <begin position="51"/>
        <end position="280"/>
    </location>
</feature>
<gene>
    <name evidence="3" type="ORF">EDC23_1224</name>
</gene>
<keyword evidence="4" id="KW-1185">Reference proteome</keyword>